<reference evidence="7" key="3">
    <citation type="submission" date="2015-06" db="UniProtKB">
        <authorList>
            <consortium name="EnsemblMetazoa"/>
        </authorList>
    </citation>
    <scope>IDENTIFICATION</scope>
</reference>
<organism evidence="7 8">
    <name type="scientific">Helobdella robusta</name>
    <name type="common">Californian leech</name>
    <dbReference type="NCBI Taxonomy" id="6412"/>
    <lineage>
        <taxon>Eukaryota</taxon>
        <taxon>Metazoa</taxon>
        <taxon>Spiralia</taxon>
        <taxon>Lophotrochozoa</taxon>
        <taxon>Annelida</taxon>
        <taxon>Clitellata</taxon>
        <taxon>Hirudinea</taxon>
        <taxon>Rhynchobdellida</taxon>
        <taxon>Glossiphoniidae</taxon>
        <taxon>Helobdella</taxon>
    </lineage>
</organism>
<comment type="similarity">
    <text evidence="1">Belongs to the 1-acyl-sn-glycerol-3-phosphate acyltransferase family.</text>
</comment>
<feature type="domain" description="Phospholipid/glycerol acyltransferase" evidence="5">
    <location>
        <begin position="84"/>
        <end position="209"/>
    </location>
</feature>
<keyword evidence="4" id="KW-0812">Transmembrane</keyword>
<dbReference type="EMBL" id="KB096183">
    <property type="protein sequence ID" value="ESO07515.1"/>
    <property type="molecule type" value="Genomic_DNA"/>
</dbReference>
<dbReference type="OMA" id="HRSTVDW"/>
<dbReference type="GO" id="GO:0012505">
    <property type="term" value="C:endomembrane system"/>
    <property type="evidence" value="ECO:0000318"/>
    <property type="project" value="GO_Central"/>
</dbReference>
<evidence type="ECO:0000313" key="7">
    <source>
        <dbReference type="EnsemblMetazoa" id="HelroP75793"/>
    </source>
</evidence>
<reference evidence="6 8" key="2">
    <citation type="journal article" date="2013" name="Nature">
        <title>Insights into bilaterian evolution from three spiralian genomes.</title>
        <authorList>
            <person name="Simakov O."/>
            <person name="Marletaz F."/>
            <person name="Cho S.J."/>
            <person name="Edsinger-Gonzales E."/>
            <person name="Havlak P."/>
            <person name="Hellsten U."/>
            <person name="Kuo D.H."/>
            <person name="Larsson T."/>
            <person name="Lv J."/>
            <person name="Arendt D."/>
            <person name="Savage R."/>
            <person name="Osoegawa K."/>
            <person name="de Jong P."/>
            <person name="Grimwood J."/>
            <person name="Chapman J.A."/>
            <person name="Shapiro H."/>
            <person name="Aerts A."/>
            <person name="Otillar R.P."/>
            <person name="Terry A.Y."/>
            <person name="Boore J.L."/>
            <person name="Grigoriev I.V."/>
            <person name="Lindberg D.R."/>
            <person name="Seaver E.C."/>
            <person name="Weisblat D.A."/>
            <person name="Putnam N.H."/>
            <person name="Rokhsar D.S."/>
        </authorList>
    </citation>
    <scope>NUCLEOTIDE SEQUENCE</scope>
</reference>
<dbReference type="RefSeq" id="XP_009014126.1">
    <property type="nucleotide sequence ID" value="XM_009015878.1"/>
</dbReference>
<dbReference type="Pfam" id="PF16076">
    <property type="entry name" value="Acyltransf_C"/>
    <property type="match status" value="1"/>
</dbReference>
<evidence type="ECO:0000313" key="8">
    <source>
        <dbReference type="Proteomes" id="UP000015101"/>
    </source>
</evidence>
<feature type="transmembrane region" description="Helical" evidence="4">
    <location>
        <begin position="55"/>
        <end position="72"/>
    </location>
</feature>
<keyword evidence="4" id="KW-1133">Transmembrane helix</keyword>
<proteinExistence type="inferred from homology"/>
<dbReference type="STRING" id="6412.T1G2A3"/>
<accession>T1G2A3</accession>
<evidence type="ECO:0000259" key="5">
    <source>
        <dbReference type="SMART" id="SM00563"/>
    </source>
</evidence>
<keyword evidence="2" id="KW-0808">Transferase</keyword>
<dbReference type="CDD" id="cd07990">
    <property type="entry name" value="LPLAT_LCLAT1-like"/>
    <property type="match status" value="1"/>
</dbReference>
<dbReference type="PANTHER" id="PTHR10983:SF73">
    <property type="entry name" value="1-ACYL-SN-GLYCEROL-3-PHOSPHATE ACYLTRANSFERASE EPSILON"/>
    <property type="match status" value="1"/>
</dbReference>
<dbReference type="EMBL" id="AMQM01003466">
    <property type="status" value="NOT_ANNOTATED_CDS"/>
    <property type="molecule type" value="Genomic_DNA"/>
</dbReference>
<dbReference type="EnsemblMetazoa" id="HelroT75793">
    <property type="protein sequence ID" value="HelroP75793"/>
    <property type="gene ID" value="HelroG75793"/>
</dbReference>
<dbReference type="GO" id="GO:0005739">
    <property type="term" value="C:mitochondrion"/>
    <property type="evidence" value="ECO:0000318"/>
    <property type="project" value="GO_Central"/>
</dbReference>
<dbReference type="GO" id="GO:0016746">
    <property type="term" value="F:acyltransferase activity"/>
    <property type="evidence" value="ECO:0000318"/>
    <property type="project" value="GO_Central"/>
</dbReference>
<gene>
    <name evidence="7" type="primary">20215201</name>
    <name evidence="6" type="ORF">HELRODRAFT_75793</name>
</gene>
<evidence type="ECO:0000313" key="6">
    <source>
        <dbReference type="EMBL" id="ESO07515.1"/>
    </source>
</evidence>
<feature type="transmembrane region" description="Helical" evidence="4">
    <location>
        <begin position="295"/>
        <end position="314"/>
    </location>
</feature>
<keyword evidence="3" id="KW-0012">Acyltransferase</keyword>
<evidence type="ECO:0000256" key="4">
    <source>
        <dbReference type="SAM" id="Phobius"/>
    </source>
</evidence>
<sequence length="323" mass="38162">MFVCALKYAVTAFLLLGVAPLYSMIWFLLRILTYFIEEKYYDVTNNFLYGTYQKYLVFFFEVVAGAKLVLYGDHKEIFNRKENVVYFSNHQCLLDWVVMAMLAERASASNRTRFILKDSLKYIPMYGFHFKKHGYIYVKRGGQFDSEQYVTQLDKFNRQDNPFWLVIYPEGHRLNPGNPQAIRKAQQYTLDHNLPAFKHLLTPRLKAFSLCVDVLKKKIDAIYDVTIAFSSTLSHTTTETQFITNRLPSPSYLDLFKGDMTIHIHMKRIEFSQVPVTSESFKNWIFERFKIKDRFVYVQVCLCAFFVNWSIMYMCNKLLVLIC</sequence>
<dbReference type="SUPFAM" id="SSF69593">
    <property type="entry name" value="Glycerol-3-phosphate (1)-acyltransferase"/>
    <property type="match status" value="1"/>
</dbReference>
<evidence type="ECO:0000256" key="2">
    <source>
        <dbReference type="ARBA" id="ARBA00022679"/>
    </source>
</evidence>
<dbReference type="InterPro" id="IPR032098">
    <property type="entry name" value="Acyltransf_C"/>
</dbReference>
<dbReference type="HOGENOM" id="CLU_041844_2_0_1"/>
<dbReference type="GeneID" id="20215201"/>
<feature type="transmembrane region" description="Helical" evidence="4">
    <location>
        <begin position="12"/>
        <end position="35"/>
    </location>
</feature>
<dbReference type="InParanoid" id="T1G2A3"/>
<dbReference type="PANTHER" id="PTHR10983">
    <property type="entry name" value="1-ACYLGLYCEROL-3-PHOSPHATE ACYLTRANSFERASE-RELATED"/>
    <property type="match status" value="1"/>
</dbReference>
<evidence type="ECO:0000256" key="1">
    <source>
        <dbReference type="ARBA" id="ARBA00008655"/>
    </source>
</evidence>
<keyword evidence="4" id="KW-0472">Membrane</keyword>
<dbReference type="CTD" id="20215201"/>
<dbReference type="InterPro" id="IPR002123">
    <property type="entry name" value="Plipid/glycerol_acylTrfase"/>
</dbReference>
<dbReference type="Proteomes" id="UP000015101">
    <property type="component" value="Unassembled WGS sequence"/>
</dbReference>
<reference evidence="8" key="1">
    <citation type="submission" date="2012-12" db="EMBL/GenBank/DDBJ databases">
        <authorList>
            <person name="Hellsten U."/>
            <person name="Grimwood J."/>
            <person name="Chapman J.A."/>
            <person name="Shapiro H."/>
            <person name="Aerts A."/>
            <person name="Otillar R.P."/>
            <person name="Terry A.Y."/>
            <person name="Boore J.L."/>
            <person name="Simakov O."/>
            <person name="Marletaz F."/>
            <person name="Cho S.-J."/>
            <person name="Edsinger-Gonzales E."/>
            <person name="Havlak P."/>
            <person name="Kuo D.-H."/>
            <person name="Larsson T."/>
            <person name="Lv J."/>
            <person name="Arendt D."/>
            <person name="Savage R."/>
            <person name="Osoegawa K."/>
            <person name="de Jong P."/>
            <person name="Lindberg D.R."/>
            <person name="Seaver E.C."/>
            <person name="Weisblat D.A."/>
            <person name="Putnam N.H."/>
            <person name="Grigoriev I.V."/>
            <person name="Rokhsar D.S."/>
        </authorList>
    </citation>
    <scope>NUCLEOTIDE SEQUENCE</scope>
</reference>
<protein>
    <recommendedName>
        <fullName evidence="5">Phospholipid/glycerol acyltransferase domain-containing protein</fullName>
    </recommendedName>
</protein>
<dbReference type="Pfam" id="PF01553">
    <property type="entry name" value="Acyltransferase"/>
    <property type="match status" value="1"/>
</dbReference>
<evidence type="ECO:0000256" key="3">
    <source>
        <dbReference type="ARBA" id="ARBA00023315"/>
    </source>
</evidence>
<dbReference type="KEGG" id="hro:HELRODRAFT_75793"/>
<dbReference type="GO" id="GO:0036149">
    <property type="term" value="P:phosphatidylinositol acyl-chain remodeling"/>
    <property type="evidence" value="ECO:0000318"/>
    <property type="project" value="GO_Central"/>
</dbReference>
<keyword evidence="8" id="KW-1185">Reference proteome</keyword>
<dbReference type="eggNOG" id="KOG1505">
    <property type="taxonomic scope" value="Eukaryota"/>
</dbReference>
<name>T1G2A3_HELRO</name>
<dbReference type="OrthoDB" id="189226at2759"/>
<dbReference type="AlphaFoldDB" id="T1G2A3"/>
<dbReference type="GO" id="GO:0005783">
    <property type="term" value="C:endoplasmic reticulum"/>
    <property type="evidence" value="ECO:0000318"/>
    <property type="project" value="GO_Central"/>
</dbReference>
<dbReference type="SMART" id="SM00563">
    <property type="entry name" value="PlsC"/>
    <property type="match status" value="1"/>
</dbReference>